<dbReference type="PANTHER" id="PTHR30055">
    <property type="entry name" value="HTH-TYPE TRANSCRIPTIONAL REGULATOR RUTR"/>
    <property type="match status" value="1"/>
</dbReference>
<comment type="caution">
    <text evidence="6">The sequence shown here is derived from an EMBL/GenBank/DDBJ whole genome shotgun (WGS) entry which is preliminary data.</text>
</comment>
<gene>
    <name evidence="6" type="ORF">JDV75_01965</name>
</gene>
<feature type="domain" description="HTH tetR-type" evidence="5">
    <location>
        <begin position="20"/>
        <end position="80"/>
    </location>
</feature>
<dbReference type="GO" id="GO:0003700">
    <property type="term" value="F:DNA-binding transcription factor activity"/>
    <property type="evidence" value="ECO:0007669"/>
    <property type="project" value="TreeGrafter"/>
</dbReference>
<keyword evidence="2 4" id="KW-0238">DNA-binding</keyword>
<sequence length="207" mass="22456">MFSEQVQEVVMNGIRAEARQATRRAVLEAAGKLFDERGFLETTVRDIARKAGVSVGTVMAAGDKETLLVEFFDGLIAERQQHADALAPGVGTRCDEEAVAVVEPFVSLFDERRDLAQAYASILVGGRHSSVVFTDLARRLIAVFEHLVEACGCPRSVDARGCADAFHAAYIGSLFMWSATPERSVSEFTAQLRDVFAAICPHEGGHP</sequence>
<evidence type="ECO:0000313" key="7">
    <source>
        <dbReference type="Proteomes" id="UP000645966"/>
    </source>
</evidence>
<dbReference type="GO" id="GO:0000976">
    <property type="term" value="F:transcription cis-regulatory region binding"/>
    <property type="evidence" value="ECO:0007669"/>
    <property type="project" value="TreeGrafter"/>
</dbReference>
<name>A0A934M6E4_9CORY</name>
<evidence type="ECO:0000259" key="5">
    <source>
        <dbReference type="PROSITE" id="PS50977"/>
    </source>
</evidence>
<keyword evidence="3" id="KW-0804">Transcription</keyword>
<dbReference type="PANTHER" id="PTHR30055:SF234">
    <property type="entry name" value="HTH-TYPE TRANSCRIPTIONAL REGULATOR BETI"/>
    <property type="match status" value="1"/>
</dbReference>
<evidence type="ECO:0000256" key="2">
    <source>
        <dbReference type="ARBA" id="ARBA00023125"/>
    </source>
</evidence>
<dbReference type="Gene3D" id="1.10.357.10">
    <property type="entry name" value="Tetracycline Repressor, domain 2"/>
    <property type="match status" value="1"/>
</dbReference>
<dbReference type="SUPFAM" id="SSF46689">
    <property type="entry name" value="Homeodomain-like"/>
    <property type="match status" value="1"/>
</dbReference>
<dbReference type="Pfam" id="PF00440">
    <property type="entry name" value="TetR_N"/>
    <property type="match status" value="1"/>
</dbReference>
<dbReference type="PROSITE" id="PS50977">
    <property type="entry name" value="HTH_TETR_2"/>
    <property type="match status" value="1"/>
</dbReference>
<dbReference type="InterPro" id="IPR001647">
    <property type="entry name" value="HTH_TetR"/>
</dbReference>
<feature type="DNA-binding region" description="H-T-H motif" evidence="4">
    <location>
        <begin position="43"/>
        <end position="62"/>
    </location>
</feature>
<proteinExistence type="predicted"/>
<dbReference type="AlphaFoldDB" id="A0A934M6E4"/>
<dbReference type="InterPro" id="IPR009057">
    <property type="entry name" value="Homeodomain-like_sf"/>
</dbReference>
<organism evidence="6 7">
    <name type="scientific">Corynebacterium meridianum</name>
    <dbReference type="NCBI Taxonomy" id="2765363"/>
    <lineage>
        <taxon>Bacteria</taxon>
        <taxon>Bacillati</taxon>
        <taxon>Actinomycetota</taxon>
        <taxon>Actinomycetes</taxon>
        <taxon>Mycobacteriales</taxon>
        <taxon>Corynebacteriaceae</taxon>
        <taxon>Corynebacterium</taxon>
    </lineage>
</organism>
<protein>
    <submittedName>
        <fullName evidence="6">TetR/AcrR family transcriptional regulator</fullName>
    </submittedName>
</protein>
<reference evidence="6" key="1">
    <citation type="submission" date="2020-12" db="EMBL/GenBank/DDBJ databases">
        <title>Genome public.</title>
        <authorList>
            <person name="Sun Q."/>
        </authorList>
    </citation>
    <scope>NUCLEOTIDE SEQUENCE</scope>
    <source>
        <strain evidence="6">CCM 8863</strain>
    </source>
</reference>
<dbReference type="Proteomes" id="UP000645966">
    <property type="component" value="Unassembled WGS sequence"/>
</dbReference>
<dbReference type="RefSeq" id="WP_198737567.1">
    <property type="nucleotide sequence ID" value="NZ_JAEIOS010000009.1"/>
</dbReference>
<dbReference type="InterPro" id="IPR050109">
    <property type="entry name" value="HTH-type_TetR-like_transc_reg"/>
</dbReference>
<evidence type="ECO:0000256" key="4">
    <source>
        <dbReference type="PROSITE-ProRule" id="PRU00335"/>
    </source>
</evidence>
<accession>A0A934M6E4</accession>
<keyword evidence="1" id="KW-0805">Transcription regulation</keyword>
<evidence type="ECO:0000313" key="6">
    <source>
        <dbReference type="EMBL" id="MBI8988534.1"/>
    </source>
</evidence>
<evidence type="ECO:0000256" key="1">
    <source>
        <dbReference type="ARBA" id="ARBA00023015"/>
    </source>
</evidence>
<evidence type="ECO:0000256" key="3">
    <source>
        <dbReference type="ARBA" id="ARBA00023163"/>
    </source>
</evidence>
<keyword evidence="7" id="KW-1185">Reference proteome</keyword>
<dbReference type="EMBL" id="JAEIOS010000009">
    <property type="protein sequence ID" value="MBI8988534.1"/>
    <property type="molecule type" value="Genomic_DNA"/>
</dbReference>